<keyword evidence="2" id="KW-1185">Reference proteome</keyword>
<reference evidence="1" key="1">
    <citation type="journal article" date="2023" name="Mol. Ecol. Resour.">
        <title>Chromosome-level genome assembly of a triploid poplar Populus alba 'Berolinensis'.</title>
        <authorList>
            <person name="Chen S."/>
            <person name="Yu Y."/>
            <person name="Wang X."/>
            <person name="Wang S."/>
            <person name="Zhang T."/>
            <person name="Zhou Y."/>
            <person name="He R."/>
            <person name="Meng N."/>
            <person name="Wang Y."/>
            <person name="Liu W."/>
            <person name="Liu Z."/>
            <person name="Liu J."/>
            <person name="Guo Q."/>
            <person name="Huang H."/>
            <person name="Sederoff R.R."/>
            <person name="Wang G."/>
            <person name="Qu G."/>
            <person name="Chen S."/>
        </authorList>
    </citation>
    <scope>NUCLEOTIDE SEQUENCE</scope>
    <source>
        <strain evidence="1">SC-2020</strain>
    </source>
</reference>
<dbReference type="Proteomes" id="UP001164929">
    <property type="component" value="Chromosome 7"/>
</dbReference>
<gene>
    <name evidence="1" type="ORF">NC653_019121</name>
</gene>
<dbReference type="AlphaFoldDB" id="A0AAD6QI18"/>
<evidence type="ECO:0000313" key="1">
    <source>
        <dbReference type="EMBL" id="KAJ6990771.1"/>
    </source>
</evidence>
<name>A0AAD6QI18_9ROSI</name>
<comment type="caution">
    <text evidence="1">The sequence shown here is derived from an EMBL/GenBank/DDBJ whole genome shotgun (WGS) entry which is preliminary data.</text>
</comment>
<proteinExistence type="predicted"/>
<accession>A0AAD6QI18</accession>
<sequence length="112" mass="12930">MEFFKAVQGHLVTMGLDLKRVDFQAKIYWTTCRLRLFLLSDIPHLWIVIVQQGGAQVKILGVEEIGDRRGSSRQRRKATAGNGEKQAFCRRGKCRFFPIIKRGMMDLVIKFC</sequence>
<organism evidence="1 2">
    <name type="scientific">Populus alba x Populus x berolinensis</name>
    <dbReference type="NCBI Taxonomy" id="444605"/>
    <lineage>
        <taxon>Eukaryota</taxon>
        <taxon>Viridiplantae</taxon>
        <taxon>Streptophyta</taxon>
        <taxon>Embryophyta</taxon>
        <taxon>Tracheophyta</taxon>
        <taxon>Spermatophyta</taxon>
        <taxon>Magnoliopsida</taxon>
        <taxon>eudicotyledons</taxon>
        <taxon>Gunneridae</taxon>
        <taxon>Pentapetalae</taxon>
        <taxon>rosids</taxon>
        <taxon>fabids</taxon>
        <taxon>Malpighiales</taxon>
        <taxon>Salicaceae</taxon>
        <taxon>Saliceae</taxon>
        <taxon>Populus</taxon>
    </lineage>
</organism>
<dbReference type="EMBL" id="JAQIZT010000007">
    <property type="protein sequence ID" value="KAJ6990771.1"/>
    <property type="molecule type" value="Genomic_DNA"/>
</dbReference>
<protein>
    <submittedName>
        <fullName evidence="1">Uncharacterized protein</fullName>
    </submittedName>
</protein>
<evidence type="ECO:0000313" key="2">
    <source>
        <dbReference type="Proteomes" id="UP001164929"/>
    </source>
</evidence>